<sequence>MNGLRNGSSRYGGMVSDYAEVVATQAFKKAMRQQNSPGGGYGSGGAGGTAGSQYHQQLEVVAATLQAATRNPSAVASGNILPSSQLQKQILYDYNDIDHFAAQQLVEAQAQAQATIASAAPKKTLLDC</sequence>
<gene>
    <name evidence="2" type="ORF">CSSPJE1EN1_LOCUS14666</name>
</gene>
<feature type="region of interest" description="Disordered" evidence="1">
    <location>
        <begin position="31"/>
        <end position="50"/>
    </location>
</feature>
<dbReference type="EMBL" id="OZ020097">
    <property type="protein sequence ID" value="CAK9269188.1"/>
    <property type="molecule type" value="Genomic_DNA"/>
</dbReference>
<accession>A0ABP0WU84</accession>
<name>A0ABP0WU84_9BRYO</name>
<organism evidence="2 3">
    <name type="scientific">Sphagnum jensenii</name>
    <dbReference type="NCBI Taxonomy" id="128206"/>
    <lineage>
        <taxon>Eukaryota</taxon>
        <taxon>Viridiplantae</taxon>
        <taxon>Streptophyta</taxon>
        <taxon>Embryophyta</taxon>
        <taxon>Bryophyta</taxon>
        <taxon>Sphagnophytina</taxon>
        <taxon>Sphagnopsida</taxon>
        <taxon>Sphagnales</taxon>
        <taxon>Sphagnaceae</taxon>
        <taxon>Sphagnum</taxon>
    </lineage>
</organism>
<reference evidence="2 3" key="1">
    <citation type="submission" date="2024-02" db="EMBL/GenBank/DDBJ databases">
        <authorList>
            <consortium name="ELIXIR-Norway"/>
            <consortium name="Elixir Norway"/>
        </authorList>
    </citation>
    <scope>NUCLEOTIDE SEQUENCE [LARGE SCALE GENOMIC DNA]</scope>
</reference>
<evidence type="ECO:0000313" key="2">
    <source>
        <dbReference type="EMBL" id="CAK9269188.1"/>
    </source>
</evidence>
<feature type="compositionally biased region" description="Gly residues" evidence="1">
    <location>
        <begin position="37"/>
        <end position="50"/>
    </location>
</feature>
<dbReference type="Proteomes" id="UP001497444">
    <property type="component" value="Chromosome 2"/>
</dbReference>
<protein>
    <submittedName>
        <fullName evidence="2">Uncharacterized protein</fullName>
    </submittedName>
</protein>
<evidence type="ECO:0000256" key="1">
    <source>
        <dbReference type="SAM" id="MobiDB-lite"/>
    </source>
</evidence>
<proteinExistence type="predicted"/>
<evidence type="ECO:0000313" key="3">
    <source>
        <dbReference type="Proteomes" id="UP001497444"/>
    </source>
</evidence>
<keyword evidence="3" id="KW-1185">Reference proteome</keyword>